<evidence type="ECO:0000313" key="2">
    <source>
        <dbReference type="Proteomes" id="UP000239089"/>
    </source>
</evidence>
<evidence type="ECO:0000313" key="1">
    <source>
        <dbReference type="EMBL" id="PPQ28176.1"/>
    </source>
</evidence>
<organism evidence="1 2">
    <name type="scientific">Rhodoblastus sphagnicola</name>
    <dbReference type="NCBI Taxonomy" id="333368"/>
    <lineage>
        <taxon>Bacteria</taxon>
        <taxon>Pseudomonadati</taxon>
        <taxon>Pseudomonadota</taxon>
        <taxon>Alphaproteobacteria</taxon>
        <taxon>Hyphomicrobiales</taxon>
        <taxon>Rhodoblastaceae</taxon>
        <taxon>Rhodoblastus</taxon>
    </lineage>
</organism>
<dbReference type="AlphaFoldDB" id="A0A2S6N0R2"/>
<gene>
    <name evidence="1" type="ORF">CCR94_18525</name>
</gene>
<protein>
    <submittedName>
        <fullName evidence="1">Uncharacterized protein</fullName>
    </submittedName>
</protein>
<proteinExistence type="predicted"/>
<name>A0A2S6N0R2_9HYPH</name>
<comment type="caution">
    <text evidence="1">The sequence shown here is derived from an EMBL/GenBank/DDBJ whole genome shotgun (WGS) entry which is preliminary data.</text>
</comment>
<accession>A0A2S6N0R2</accession>
<reference evidence="1 2" key="1">
    <citation type="journal article" date="2018" name="Arch. Microbiol.">
        <title>New insights into the metabolic potential of the phototrophic purple bacterium Rhodopila globiformis DSM 161(T) from its draft genome sequence and evidence for a vanadium-dependent nitrogenase.</title>
        <authorList>
            <person name="Imhoff J.F."/>
            <person name="Rahn T."/>
            <person name="Kunzel S."/>
            <person name="Neulinger S.C."/>
        </authorList>
    </citation>
    <scope>NUCLEOTIDE SEQUENCE [LARGE SCALE GENOMIC DNA]</scope>
    <source>
        <strain evidence="1 2">DSM 16996</strain>
    </source>
</reference>
<keyword evidence="2" id="KW-1185">Reference proteome</keyword>
<dbReference type="EMBL" id="NHSJ01000114">
    <property type="protein sequence ID" value="PPQ28176.1"/>
    <property type="molecule type" value="Genomic_DNA"/>
</dbReference>
<dbReference type="Proteomes" id="UP000239089">
    <property type="component" value="Unassembled WGS sequence"/>
</dbReference>
<sequence>MRQGFTKAKRMKRRCRAILPLADLCNRKEDPMSRPLPTKTSLRFRGAILALTASTLLAAFGLPATARSDKSTQLSDQERDYRAAYAYRSSERCVAANGAQIMGGFAGPDDKLDTVTGEICSR</sequence>